<accession>A0ABV6F1X6</accession>
<protein>
    <submittedName>
        <fullName evidence="4">Hotdog domain-containing protein</fullName>
    </submittedName>
</protein>
<keyword evidence="5" id="KW-1185">Reference proteome</keyword>
<dbReference type="Pfam" id="PF20789">
    <property type="entry name" value="4HBT_3C"/>
    <property type="match status" value="1"/>
</dbReference>
<gene>
    <name evidence="4" type="ORF">ACFFIO_03275</name>
</gene>
<dbReference type="Proteomes" id="UP001589766">
    <property type="component" value="Unassembled WGS sequence"/>
</dbReference>
<feature type="domain" description="Acyl-CoA thioesterase-like N-terminal HotDog" evidence="2">
    <location>
        <begin position="181"/>
        <end position="260"/>
    </location>
</feature>
<keyword evidence="1" id="KW-0378">Hydrolase</keyword>
<dbReference type="InterPro" id="IPR049450">
    <property type="entry name" value="ACOT8-like_C"/>
</dbReference>
<evidence type="ECO:0000259" key="2">
    <source>
        <dbReference type="Pfam" id="PF13622"/>
    </source>
</evidence>
<evidence type="ECO:0000313" key="5">
    <source>
        <dbReference type="Proteomes" id="UP001589766"/>
    </source>
</evidence>
<dbReference type="RefSeq" id="WP_378040172.1">
    <property type="nucleotide sequence ID" value="NZ_JBHLWH010000010.1"/>
</dbReference>
<sequence>MTFPIISGPAERVFGVHRISPAATEMEVRARTRHWAEGGVGDAPVGVLGVPVDNATGYAVIAGAPPGHWSVTTELSLDVFGPIPTEGSDLVVSAALVHSNASTGFSEGEVVDAQGRTVARIRQRGLFVAGYPGQATSAAVPSAGPDPVDLGAFFGVVSNGSREPGAAEVDVTADLINPMRNLHGGVGLCLVEWMARESLQAVNGDGLRTTSIHVAYLRPVPLGATVRVATEVLHCGRSFGLVQVTVSLKNGKPVLVGRVTGGAA</sequence>
<dbReference type="InterPro" id="IPR049449">
    <property type="entry name" value="TesB_ACOT8-like_N"/>
</dbReference>
<evidence type="ECO:0000256" key="1">
    <source>
        <dbReference type="ARBA" id="ARBA00022801"/>
    </source>
</evidence>
<dbReference type="Gene3D" id="3.10.129.10">
    <property type="entry name" value="Hotdog Thioesterase"/>
    <property type="match status" value="2"/>
</dbReference>
<feature type="domain" description="Acyl-CoA thioesterase-like C-terminal" evidence="3">
    <location>
        <begin position="24"/>
        <end position="126"/>
    </location>
</feature>
<dbReference type="InterPro" id="IPR029069">
    <property type="entry name" value="HotDog_dom_sf"/>
</dbReference>
<reference evidence="4 5" key="1">
    <citation type="submission" date="2024-09" db="EMBL/GenBank/DDBJ databases">
        <authorList>
            <person name="Sun Q."/>
            <person name="Mori K."/>
        </authorList>
    </citation>
    <scope>NUCLEOTIDE SEQUENCE [LARGE SCALE GENOMIC DNA]</scope>
    <source>
        <strain evidence="4 5">CCM 7609</strain>
    </source>
</reference>
<dbReference type="Pfam" id="PF13622">
    <property type="entry name" value="4HBT_3"/>
    <property type="match status" value="1"/>
</dbReference>
<proteinExistence type="predicted"/>
<evidence type="ECO:0000313" key="4">
    <source>
        <dbReference type="EMBL" id="MFC0247518.1"/>
    </source>
</evidence>
<dbReference type="InterPro" id="IPR039298">
    <property type="entry name" value="ACOT13"/>
</dbReference>
<evidence type="ECO:0000259" key="3">
    <source>
        <dbReference type="Pfam" id="PF20789"/>
    </source>
</evidence>
<name>A0ABV6F1X6_9MICC</name>
<dbReference type="PANTHER" id="PTHR21660">
    <property type="entry name" value="THIOESTERASE SUPERFAMILY MEMBER-RELATED"/>
    <property type="match status" value="1"/>
</dbReference>
<comment type="caution">
    <text evidence="4">The sequence shown here is derived from an EMBL/GenBank/DDBJ whole genome shotgun (WGS) entry which is preliminary data.</text>
</comment>
<dbReference type="EMBL" id="JBHLWH010000010">
    <property type="protein sequence ID" value="MFC0247518.1"/>
    <property type="molecule type" value="Genomic_DNA"/>
</dbReference>
<dbReference type="CDD" id="cd03440">
    <property type="entry name" value="hot_dog"/>
    <property type="match status" value="1"/>
</dbReference>
<dbReference type="PANTHER" id="PTHR21660:SF1">
    <property type="entry name" value="ACYL-COENZYME A THIOESTERASE 13"/>
    <property type="match status" value="1"/>
</dbReference>
<organism evidence="4 5">
    <name type="scientific">Citricoccus parietis</name>
    <dbReference type="NCBI Taxonomy" id="592307"/>
    <lineage>
        <taxon>Bacteria</taxon>
        <taxon>Bacillati</taxon>
        <taxon>Actinomycetota</taxon>
        <taxon>Actinomycetes</taxon>
        <taxon>Micrococcales</taxon>
        <taxon>Micrococcaceae</taxon>
        <taxon>Citricoccus</taxon>
    </lineage>
</organism>
<dbReference type="SUPFAM" id="SSF54637">
    <property type="entry name" value="Thioesterase/thiol ester dehydrase-isomerase"/>
    <property type="match status" value="2"/>
</dbReference>